<comment type="caution">
    <text evidence="3">The sequence shown here is derived from an EMBL/GenBank/DDBJ whole genome shotgun (WGS) entry which is preliminary data.</text>
</comment>
<dbReference type="EMBL" id="CAJNOC010001363">
    <property type="protein sequence ID" value="CAF0858338.1"/>
    <property type="molecule type" value="Genomic_DNA"/>
</dbReference>
<feature type="compositionally biased region" description="Basic and acidic residues" evidence="2">
    <location>
        <begin position="53"/>
        <end position="70"/>
    </location>
</feature>
<keyword evidence="1" id="KW-0175">Coiled coil</keyword>
<proteinExistence type="predicted"/>
<feature type="region of interest" description="Disordered" evidence="2">
    <location>
        <begin position="31"/>
        <end position="78"/>
    </location>
</feature>
<reference evidence="3" key="1">
    <citation type="submission" date="2021-02" db="EMBL/GenBank/DDBJ databases">
        <authorList>
            <person name="Nowell W R."/>
        </authorList>
    </citation>
    <scope>NUCLEOTIDE SEQUENCE</scope>
    <source>
        <strain evidence="3">Ploen Becks lab</strain>
    </source>
</reference>
<organism evidence="3 4">
    <name type="scientific">Brachionus calyciflorus</name>
    <dbReference type="NCBI Taxonomy" id="104777"/>
    <lineage>
        <taxon>Eukaryota</taxon>
        <taxon>Metazoa</taxon>
        <taxon>Spiralia</taxon>
        <taxon>Gnathifera</taxon>
        <taxon>Rotifera</taxon>
        <taxon>Eurotatoria</taxon>
        <taxon>Monogononta</taxon>
        <taxon>Pseudotrocha</taxon>
        <taxon>Ploima</taxon>
        <taxon>Brachionidae</taxon>
        <taxon>Brachionus</taxon>
    </lineage>
</organism>
<dbReference type="OrthoDB" id="418748at2759"/>
<gene>
    <name evidence="3" type="ORF">OXX778_LOCUS9309</name>
</gene>
<accession>A0A813WWQ0</accession>
<dbReference type="AlphaFoldDB" id="A0A813WWQ0"/>
<name>A0A813WWQ0_9BILA</name>
<evidence type="ECO:0000313" key="4">
    <source>
        <dbReference type="Proteomes" id="UP000663879"/>
    </source>
</evidence>
<feature type="compositionally biased region" description="Polar residues" evidence="2">
    <location>
        <begin position="31"/>
        <end position="44"/>
    </location>
</feature>
<keyword evidence="4" id="KW-1185">Reference proteome</keyword>
<protein>
    <submittedName>
        <fullName evidence="3">Uncharacterized protein</fullName>
    </submittedName>
</protein>
<feature type="coiled-coil region" evidence="1">
    <location>
        <begin position="533"/>
        <end position="560"/>
    </location>
</feature>
<evidence type="ECO:0000313" key="3">
    <source>
        <dbReference type="EMBL" id="CAF0858338.1"/>
    </source>
</evidence>
<sequence length="749" mass="86380">MSDAFLSDFVDSQEIDKPIELFTNGKFNILQSSDSSSNENNTPSKLVVVTSQEEDKTLVDDSNKENEHEPTPITSTGKKINLLETNSSISVITNTNTKRSKQAITSSDSSNSIDRIIIKKKQKILEDNVISTHDNKDEPSDDNDTGDDMSDENITTEHNNMPDKNVKNVEDQIEKVILAENTTVLDSKLTPVTNTQVSDDKIVKEKEIILSTDIIQPTTSKESDNKIHLEDDSDVLDYIKSLPKDNMFKLIFKDNQIINLIKGYKQFKSKNKIILKTTSSKHQEAVESIPNVKFVDAHNFNNETNDGKNLVKVNNPIVLPKNNENRVKLKNISVTIPILKTGCLYSYIANCYTPTNFDKYPVEITPLVQIPLKFKLYHPRHLPGDEDAYENDCQFSWIDYILKVSAKSWLFKYLYFSFFKSEGYYRSKSNVNYFIDGLSMKCMEPGCKVDLMLNLNYKTCLVQILGKSLETVHNHDELCSTLIRAARTAENSIKSTSIIKNMSTNRADSKGKKLTTQLKENYRKVKLVESNLKNSVGIVRQQLEDDLRNLRRERRIENKRIIKEFNSKKVFKVEKLFKYNRQRFWKEISKFKNKSSFKPKNVSLKSFEIFYKDLFSAENTVENFEREKIEKDTTLFYESIKKKVYDYPVTEFEVKSAINNLKSNKAVGHDNIPADMLKHSKSSSLMVVLRKFYTIIFYYGNVPDDFNVSIVTIETLNKYLKVKQPTINRAISDQFLYPRALPMSSKYRH</sequence>
<dbReference type="Proteomes" id="UP000663879">
    <property type="component" value="Unassembled WGS sequence"/>
</dbReference>
<evidence type="ECO:0000256" key="1">
    <source>
        <dbReference type="SAM" id="Coils"/>
    </source>
</evidence>
<evidence type="ECO:0000256" key="2">
    <source>
        <dbReference type="SAM" id="MobiDB-lite"/>
    </source>
</evidence>
<feature type="compositionally biased region" description="Acidic residues" evidence="2">
    <location>
        <begin position="139"/>
        <end position="151"/>
    </location>
</feature>
<feature type="region of interest" description="Disordered" evidence="2">
    <location>
        <begin position="129"/>
        <end position="164"/>
    </location>
</feature>